<evidence type="ECO:0000256" key="3">
    <source>
        <dbReference type="ARBA" id="ARBA00022692"/>
    </source>
</evidence>
<dbReference type="OMA" id="HANCNSA"/>
<evidence type="ECO:0000256" key="1">
    <source>
        <dbReference type="ARBA" id="ARBA00004141"/>
    </source>
</evidence>
<evidence type="ECO:0000256" key="5">
    <source>
        <dbReference type="ARBA" id="ARBA00022989"/>
    </source>
</evidence>
<keyword evidence="6 8" id="KW-0472">Membrane</keyword>
<evidence type="ECO:0000256" key="7">
    <source>
        <dbReference type="ARBA" id="ARBA00023180"/>
    </source>
</evidence>
<accession>A2EDP9</accession>
<dbReference type="PANTHER" id="PTHR21016:SF7">
    <property type="entry name" value="TM2 DOMAIN-CONTAINING PROTEIN 3"/>
    <property type="match status" value="1"/>
</dbReference>
<evidence type="ECO:0000256" key="6">
    <source>
        <dbReference type="ARBA" id="ARBA00023136"/>
    </source>
</evidence>
<comment type="subcellular location">
    <subcellularLocation>
        <location evidence="1">Membrane</location>
        <topology evidence="1">Multi-pass membrane protein</topology>
    </subcellularLocation>
</comment>
<evidence type="ECO:0000256" key="8">
    <source>
        <dbReference type="SAM" id="Phobius"/>
    </source>
</evidence>
<evidence type="ECO:0000259" key="9">
    <source>
        <dbReference type="Pfam" id="PF05154"/>
    </source>
</evidence>
<dbReference type="InParanoid" id="A2EDP9"/>
<dbReference type="OrthoDB" id="10257855at2759"/>
<dbReference type="KEGG" id="tva:4767130"/>
<evidence type="ECO:0000313" key="10">
    <source>
        <dbReference type="EMBL" id="EAY09214.1"/>
    </source>
</evidence>
<dbReference type="GO" id="GO:0016020">
    <property type="term" value="C:membrane"/>
    <property type="evidence" value="ECO:0007669"/>
    <property type="project" value="UniProtKB-SubCell"/>
</dbReference>
<feature type="transmembrane region" description="Helical" evidence="8">
    <location>
        <begin position="120"/>
        <end position="141"/>
    </location>
</feature>
<dbReference type="InterPro" id="IPR050932">
    <property type="entry name" value="TM2D1-3-like"/>
</dbReference>
<gene>
    <name evidence="10" type="ORF">TVAG_309030</name>
</gene>
<reference evidence="10" key="1">
    <citation type="submission" date="2006-10" db="EMBL/GenBank/DDBJ databases">
        <authorList>
            <person name="Amadeo P."/>
            <person name="Zhao Q."/>
            <person name="Wortman J."/>
            <person name="Fraser-Liggett C."/>
            <person name="Carlton J."/>
        </authorList>
    </citation>
    <scope>NUCLEOTIDE SEQUENCE</scope>
    <source>
        <strain evidence="10">G3</strain>
    </source>
</reference>
<evidence type="ECO:0000256" key="4">
    <source>
        <dbReference type="ARBA" id="ARBA00022729"/>
    </source>
</evidence>
<keyword evidence="11" id="KW-1185">Reference proteome</keyword>
<dbReference type="RefSeq" id="XP_001321437.1">
    <property type="nucleotide sequence ID" value="XM_001321402.1"/>
</dbReference>
<name>A2EDP9_TRIV3</name>
<sequence length="180" mass="20367">MFLFSLIAQTSSRNCTDVNPWEMLCPANDTCTLDENVTFTCYVFPSTICDGERTIQLSFPCRYCYQLPVSNITCDDCVDCTPKIDQYFSDCRPTQYCMGNSIFQRKIVCKAAEKSQKTAFLLSLFLGGFAADRFYLGYYISAVFKCLTIGGFGIAYMFDLFLILFGYLGPANGKLFVERI</sequence>
<keyword evidence="3 8" id="KW-0812">Transmembrane</keyword>
<feature type="domain" description="TM2" evidence="9">
    <location>
        <begin position="113"/>
        <end position="161"/>
    </location>
</feature>
<proteinExistence type="inferred from homology"/>
<dbReference type="PANTHER" id="PTHR21016">
    <property type="entry name" value="BETA-AMYLOID BINDING PROTEIN-RELATED"/>
    <property type="match status" value="1"/>
</dbReference>
<protein>
    <submittedName>
        <fullName evidence="10">TM2 domain containing protein</fullName>
    </submittedName>
</protein>
<keyword evidence="4" id="KW-0732">Signal</keyword>
<feature type="transmembrane region" description="Helical" evidence="8">
    <location>
        <begin position="147"/>
        <end position="169"/>
    </location>
</feature>
<dbReference type="InterPro" id="IPR007829">
    <property type="entry name" value="TM2"/>
</dbReference>
<dbReference type="Proteomes" id="UP000001542">
    <property type="component" value="Unassembled WGS sequence"/>
</dbReference>
<reference evidence="10" key="2">
    <citation type="journal article" date="2007" name="Science">
        <title>Draft genome sequence of the sexually transmitted pathogen Trichomonas vaginalis.</title>
        <authorList>
            <person name="Carlton J.M."/>
            <person name="Hirt R.P."/>
            <person name="Silva J.C."/>
            <person name="Delcher A.L."/>
            <person name="Schatz M."/>
            <person name="Zhao Q."/>
            <person name="Wortman J.R."/>
            <person name="Bidwell S.L."/>
            <person name="Alsmark U.C.M."/>
            <person name="Besteiro S."/>
            <person name="Sicheritz-Ponten T."/>
            <person name="Noel C.J."/>
            <person name="Dacks J.B."/>
            <person name="Foster P.G."/>
            <person name="Simillion C."/>
            <person name="Van de Peer Y."/>
            <person name="Miranda-Saavedra D."/>
            <person name="Barton G.J."/>
            <person name="Westrop G.D."/>
            <person name="Mueller S."/>
            <person name="Dessi D."/>
            <person name="Fiori P.L."/>
            <person name="Ren Q."/>
            <person name="Paulsen I."/>
            <person name="Zhang H."/>
            <person name="Bastida-Corcuera F.D."/>
            <person name="Simoes-Barbosa A."/>
            <person name="Brown M.T."/>
            <person name="Hayes R.D."/>
            <person name="Mukherjee M."/>
            <person name="Okumura C.Y."/>
            <person name="Schneider R."/>
            <person name="Smith A.J."/>
            <person name="Vanacova S."/>
            <person name="Villalvazo M."/>
            <person name="Haas B.J."/>
            <person name="Pertea M."/>
            <person name="Feldblyum T.V."/>
            <person name="Utterback T.R."/>
            <person name="Shu C.L."/>
            <person name="Osoegawa K."/>
            <person name="de Jong P.J."/>
            <person name="Hrdy I."/>
            <person name="Horvathova L."/>
            <person name="Zubacova Z."/>
            <person name="Dolezal P."/>
            <person name="Malik S.B."/>
            <person name="Logsdon J.M. Jr."/>
            <person name="Henze K."/>
            <person name="Gupta A."/>
            <person name="Wang C.C."/>
            <person name="Dunne R.L."/>
            <person name="Upcroft J.A."/>
            <person name="Upcroft P."/>
            <person name="White O."/>
            <person name="Salzberg S.L."/>
            <person name="Tang P."/>
            <person name="Chiu C.-H."/>
            <person name="Lee Y.-S."/>
            <person name="Embley T.M."/>
            <person name="Coombs G.H."/>
            <person name="Mottram J.C."/>
            <person name="Tachezy J."/>
            <person name="Fraser-Liggett C.M."/>
            <person name="Johnson P.J."/>
        </authorList>
    </citation>
    <scope>NUCLEOTIDE SEQUENCE [LARGE SCALE GENOMIC DNA]</scope>
    <source>
        <strain evidence="10">G3</strain>
    </source>
</reference>
<dbReference type="EMBL" id="DS113362">
    <property type="protein sequence ID" value="EAY09214.1"/>
    <property type="molecule type" value="Genomic_DNA"/>
</dbReference>
<dbReference type="VEuPathDB" id="TrichDB:TVAGG3_0944720"/>
<dbReference type="Pfam" id="PF05154">
    <property type="entry name" value="TM2"/>
    <property type="match status" value="1"/>
</dbReference>
<organism evidence="10 11">
    <name type="scientific">Trichomonas vaginalis (strain ATCC PRA-98 / G3)</name>
    <dbReference type="NCBI Taxonomy" id="412133"/>
    <lineage>
        <taxon>Eukaryota</taxon>
        <taxon>Metamonada</taxon>
        <taxon>Parabasalia</taxon>
        <taxon>Trichomonadida</taxon>
        <taxon>Trichomonadidae</taxon>
        <taxon>Trichomonas</taxon>
    </lineage>
</organism>
<evidence type="ECO:0000256" key="2">
    <source>
        <dbReference type="ARBA" id="ARBA00008284"/>
    </source>
</evidence>
<dbReference type="STRING" id="5722.A2EDP9"/>
<dbReference type="eggNOG" id="KOG4272">
    <property type="taxonomic scope" value="Eukaryota"/>
</dbReference>
<keyword evidence="7" id="KW-0325">Glycoprotein</keyword>
<comment type="similarity">
    <text evidence="2">Belongs to the TM2 family.</text>
</comment>
<dbReference type="VEuPathDB" id="TrichDB:TVAG_309030"/>
<evidence type="ECO:0000313" key="11">
    <source>
        <dbReference type="Proteomes" id="UP000001542"/>
    </source>
</evidence>
<dbReference type="AlphaFoldDB" id="A2EDP9"/>
<keyword evidence="5 8" id="KW-1133">Transmembrane helix</keyword>